<evidence type="ECO:0000256" key="3">
    <source>
        <dbReference type="RuleBase" id="RU003694"/>
    </source>
</evidence>
<organism evidence="5 7">
    <name type="scientific">Geomonas paludis</name>
    <dbReference type="NCBI Taxonomy" id="2740185"/>
    <lineage>
        <taxon>Bacteria</taxon>
        <taxon>Pseudomonadati</taxon>
        <taxon>Thermodesulfobacteriota</taxon>
        <taxon>Desulfuromonadia</taxon>
        <taxon>Geobacterales</taxon>
        <taxon>Geobacteraceae</taxon>
        <taxon>Geomonas</taxon>
    </lineage>
</organism>
<evidence type="ECO:0000313" key="7">
    <source>
        <dbReference type="Proteomes" id="UP000568888"/>
    </source>
</evidence>
<dbReference type="EMBL" id="CP096574">
    <property type="protein sequence ID" value="UPU36054.1"/>
    <property type="molecule type" value="Genomic_DNA"/>
</dbReference>
<dbReference type="CDD" id="cd00834">
    <property type="entry name" value="KAS_I_II"/>
    <property type="match status" value="1"/>
</dbReference>
<keyword evidence="8" id="KW-1185">Reference proteome</keyword>
<accession>A0A6V8MR16</accession>
<dbReference type="Pfam" id="PF00109">
    <property type="entry name" value="ketoacyl-synt"/>
    <property type="match status" value="1"/>
</dbReference>
<evidence type="ECO:0000313" key="6">
    <source>
        <dbReference type="EMBL" id="UPU36054.1"/>
    </source>
</evidence>
<dbReference type="GO" id="GO:0004315">
    <property type="term" value="F:3-oxoacyl-[acyl-carrier-protein] synthase activity"/>
    <property type="evidence" value="ECO:0007669"/>
    <property type="project" value="InterPro"/>
</dbReference>
<evidence type="ECO:0000313" key="8">
    <source>
        <dbReference type="Proteomes" id="UP000831485"/>
    </source>
</evidence>
<dbReference type="InterPro" id="IPR000794">
    <property type="entry name" value="Beta-ketoacyl_synthase"/>
</dbReference>
<dbReference type="Gene3D" id="3.40.47.10">
    <property type="match status" value="1"/>
</dbReference>
<proteinExistence type="inferred from homology"/>
<dbReference type="InterPro" id="IPR016039">
    <property type="entry name" value="Thiolase-like"/>
</dbReference>
<dbReference type="RefSeq" id="WP_183344296.1">
    <property type="nucleotide sequence ID" value="NZ_BLXY01000001.1"/>
</dbReference>
<reference evidence="6" key="3">
    <citation type="submission" date="2022-04" db="EMBL/GenBank/DDBJ databases">
        <authorList>
            <person name="Liu G."/>
        </authorList>
    </citation>
    <scope>NUCLEOTIDE SEQUENCE</scope>
    <source>
        <strain evidence="6">RG22</strain>
    </source>
</reference>
<dbReference type="PROSITE" id="PS00606">
    <property type="entry name" value="KS3_1"/>
    <property type="match status" value="1"/>
</dbReference>
<dbReference type="InterPro" id="IPR014031">
    <property type="entry name" value="Ketoacyl_synth_C"/>
</dbReference>
<evidence type="ECO:0000256" key="2">
    <source>
        <dbReference type="ARBA" id="ARBA00022679"/>
    </source>
</evidence>
<dbReference type="AlphaFoldDB" id="A0A6V8MR16"/>
<gene>
    <name evidence="5" type="ORF">GMPD_02730</name>
    <name evidence="6" type="ORF">M1B72_21875</name>
</gene>
<dbReference type="Proteomes" id="UP000568888">
    <property type="component" value="Unassembled WGS sequence"/>
</dbReference>
<evidence type="ECO:0000313" key="5">
    <source>
        <dbReference type="EMBL" id="GFO62354.1"/>
    </source>
</evidence>
<dbReference type="PROSITE" id="PS52004">
    <property type="entry name" value="KS3_2"/>
    <property type="match status" value="1"/>
</dbReference>
<protein>
    <submittedName>
        <fullName evidence="5">Beta-ketoacyl-ACP synthase II</fullName>
    </submittedName>
    <submittedName>
        <fullName evidence="6">Beta-ketoacyl-[acyl-carrier-protein] synthase family protein</fullName>
    </submittedName>
</protein>
<keyword evidence="2 3" id="KW-0808">Transferase</keyword>
<dbReference type="SMART" id="SM00825">
    <property type="entry name" value="PKS_KS"/>
    <property type="match status" value="1"/>
</dbReference>
<dbReference type="Pfam" id="PF02801">
    <property type="entry name" value="Ketoacyl-synt_C"/>
    <property type="match status" value="1"/>
</dbReference>
<dbReference type="InterPro" id="IPR014030">
    <property type="entry name" value="Ketoacyl_synth_N"/>
</dbReference>
<reference evidence="7" key="1">
    <citation type="submission" date="2020-06" db="EMBL/GenBank/DDBJ databases">
        <title>Draft genomic sequecing of Geomonas sp. Red736.</title>
        <authorList>
            <person name="Itoh H."/>
            <person name="Xu Z.X."/>
            <person name="Ushijima N."/>
            <person name="Masuda Y."/>
            <person name="Shiratori Y."/>
            <person name="Senoo K."/>
        </authorList>
    </citation>
    <scope>NUCLEOTIDE SEQUENCE [LARGE SCALE GENOMIC DNA]</scope>
    <source>
        <strain evidence="7">Red736</strain>
    </source>
</reference>
<evidence type="ECO:0000259" key="4">
    <source>
        <dbReference type="PROSITE" id="PS52004"/>
    </source>
</evidence>
<sequence length="375" mass="38482">MIEVCITAAQTVTGLGTGLDPLFDGIMAGQSAVVPVERFATARYLSPNACCVPGVEAGGDSLLYPLLERLMEDFPAVPADCRLLLASTKGPVDLMERLQRGEAVDPAELAMERVLSRVAGRCGTTGPALNVNAACASSTLALARAAQMIALGRCEAALVVCLDLVSEFVFSGFSALQALSPTRCRPFDRNRDGLTLGEGGAALLLMSRERARREECKVLGVVAGWGAANDATHITAPARDACGLIQTVRQALARAGLTTDAIAAVSAHGTATPYNDQMEVTALRALFPGRNLPVHSVKGAIGHTLGAAGGIEAALALKCLEVGVLPPTVGLVEPDPEGVGLVSDAAQDINGDFVLSTNSGFGGVNAAVILGRGDA</sequence>
<dbReference type="PANTHER" id="PTHR11712:SF336">
    <property type="entry name" value="3-OXOACYL-[ACYL-CARRIER-PROTEIN] SYNTHASE, MITOCHONDRIAL"/>
    <property type="match status" value="1"/>
</dbReference>
<comment type="similarity">
    <text evidence="1 3">Belongs to the thiolase-like superfamily. Beta-ketoacyl-ACP synthases family.</text>
</comment>
<dbReference type="InterPro" id="IPR018201">
    <property type="entry name" value="Ketoacyl_synth_AS"/>
</dbReference>
<name>A0A6V8MR16_9BACT</name>
<reference evidence="5" key="2">
    <citation type="journal article" date="2021" name="Int. J. Syst. Evol. Microbiol.">
        <title>Geomonas silvestris sp. nov., Geomonas paludis sp. nov. and Geomonas limicola sp. nov., isolated from terrestrial environments, and emended description of the genus Geomonas.</title>
        <authorList>
            <person name="Itoh H."/>
            <person name="Xu Z."/>
            <person name="Masuda Y."/>
            <person name="Ushijima N."/>
            <person name="Hayakawa C."/>
            <person name="Shiratori Y."/>
            <person name="Senoo K."/>
        </authorList>
    </citation>
    <scope>NUCLEOTIDE SEQUENCE</scope>
    <source>
        <strain evidence="5">Red736</strain>
    </source>
</reference>
<dbReference type="PANTHER" id="PTHR11712">
    <property type="entry name" value="POLYKETIDE SYNTHASE-RELATED"/>
    <property type="match status" value="1"/>
</dbReference>
<evidence type="ECO:0000256" key="1">
    <source>
        <dbReference type="ARBA" id="ARBA00008467"/>
    </source>
</evidence>
<dbReference type="InterPro" id="IPR020841">
    <property type="entry name" value="PKS_Beta-ketoAc_synthase_dom"/>
</dbReference>
<dbReference type="EMBL" id="BLXY01000001">
    <property type="protein sequence ID" value="GFO62354.1"/>
    <property type="molecule type" value="Genomic_DNA"/>
</dbReference>
<dbReference type="GO" id="GO:0006633">
    <property type="term" value="P:fatty acid biosynthetic process"/>
    <property type="evidence" value="ECO:0007669"/>
    <property type="project" value="InterPro"/>
</dbReference>
<dbReference type="SUPFAM" id="SSF53901">
    <property type="entry name" value="Thiolase-like"/>
    <property type="match status" value="2"/>
</dbReference>
<feature type="domain" description="Ketosynthase family 3 (KS3)" evidence="4">
    <location>
        <begin position="1"/>
        <end position="372"/>
    </location>
</feature>
<dbReference type="Proteomes" id="UP000831485">
    <property type="component" value="Chromosome"/>
</dbReference>